<evidence type="ECO:0000256" key="5">
    <source>
        <dbReference type="ARBA" id="ARBA00022842"/>
    </source>
</evidence>
<dbReference type="InterPro" id="IPR016066">
    <property type="entry name" value="A-D-PHexomutase_CS"/>
</dbReference>
<evidence type="ECO:0000313" key="12">
    <source>
        <dbReference type="EMBL" id="MBX8632381.1"/>
    </source>
</evidence>
<dbReference type="InterPro" id="IPR005846">
    <property type="entry name" value="A-D-PHexomutase_a/b/a-III"/>
</dbReference>
<feature type="domain" description="Alpha-D-phosphohexomutase C-terminal" evidence="8">
    <location>
        <begin position="387"/>
        <end position="444"/>
    </location>
</feature>
<evidence type="ECO:0000256" key="1">
    <source>
        <dbReference type="ARBA" id="ARBA00001946"/>
    </source>
</evidence>
<evidence type="ECO:0000259" key="10">
    <source>
        <dbReference type="Pfam" id="PF02879"/>
    </source>
</evidence>
<dbReference type="Gene3D" id="3.30.310.50">
    <property type="entry name" value="Alpha-D-phosphohexomutase, C-terminal domain"/>
    <property type="match status" value="1"/>
</dbReference>
<dbReference type="Gene3D" id="3.40.120.10">
    <property type="entry name" value="Alpha-D-Glucose-1,6-Bisphosphate, subunit A, domain 3"/>
    <property type="match status" value="3"/>
</dbReference>
<evidence type="ECO:0000256" key="2">
    <source>
        <dbReference type="ARBA" id="ARBA00010231"/>
    </source>
</evidence>
<keyword evidence="5 7" id="KW-0460">Magnesium</keyword>
<dbReference type="GO" id="GO:0000287">
    <property type="term" value="F:magnesium ion binding"/>
    <property type="evidence" value="ECO:0007669"/>
    <property type="project" value="InterPro"/>
</dbReference>
<dbReference type="InterPro" id="IPR005844">
    <property type="entry name" value="A-D-PHexomutase_a/b/a-I"/>
</dbReference>
<dbReference type="Pfam" id="PF02880">
    <property type="entry name" value="PGM_PMM_III"/>
    <property type="match status" value="1"/>
</dbReference>
<evidence type="ECO:0000256" key="6">
    <source>
        <dbReference type="ARBA" id="ARBA00023235"/>
    </source>
</evidence>
<dbReference type="CDD" id="cd03087">
    <property type="entry name" value="PGM_like1"/>
    <property type="match status" value="1"/>
</dbReference>
<dbReference type="Pfam" id="PF02879">
    <property type="entry name" value="PGM_PMM_II"/>
    <property type="match status" value="1"/>
</dbReference>
<dbReference type="EMBL" id="JAGVSJ010000024">
    <property type="protein sequence ID" value="MBX8632381.1"/>
    <property type="molecule type" value="Genomic_DNA"/>
</dbReference>
<reference evidence="12" key="1">
    <citation type="submission" date="2021-04" db="EMBL/GenBank/DDBJ databases">
        <title>Genomic insights into ecological role and evolution of a novel Thermoplasmata order Candidatus Sysuiplasmatales.</title>
        <authorList>
            <person name="Yuan Y."/>
        </authorList>
    </citation>
    <scope>NUCLEOTIDE SEQUENCE</scope>
    <source>
        <strain evidence="12">YP2-bin.285</strain>
    </source>
</reference>
<dbReference type="AlphaFoldDB" id="A0A8J7YQC7"/>
<proteinExistence type="inferred from homology"/>
<dbReference type="InterPro" id="IPR005841">
    <property type="entry name" value="Alpha-D-phosphohexomutase_SF"/>
</dbReference>
<dbReference type="GO" id="GO:0008966">
    <property type="term" value="F:phosphoglucosamine mutase activity"/>
    <property type="evidence" value="ECO:0007669"/>
    <property type="project" value="UniProtKB-EC"/>
</dbReference>
<dbReference type="Pfam" id="PF00408">
    <property type="entry name" value="PGM_PMM_IV"/>
    <property type="match status" value="1"/>
</dbReference>
<comment type="caution">
    <text evidence="12">The sequence shown here is derived from an EMBL/GenBank/DDBJ whole genome shotgun (WGS) entry which is preliminary data.</text>
</comment>
<sequence length="453" mass="48726">MTGRKKLFGTNGVRGVVNDFLTPEFVMKMGMAIGTRCKGRIAVATDTRTSNRMLKDALVSGILSTGSSVVDAGVTPTPALQFFVRSGGFAGGVVITASHNPPQFNGVKFISSDGTEASKEEENSIEDTYYSGDFVRADWNGIGRFSSDESCGDRYIDAIVSRVDVQSIRKRKFHIVLDCSNGASCYTAPYLMDALGVRAATLNASPQGTFPGHESEPTPENLKDLTKTVVDTGADLGIAHDGDADRAVFVDDRGRYIPGELSLALIAREMIRSRGGGIAVVPVSTPSVVEYAIEPFGGRTVYTRVGSPVVARRMMELGAVIGGEENGGVINPEMQYCRDGGMAAAKMLEIVAHSGSLSELIDSLPEFHTVKLKVEIGGKRPEAIISEIEKNASAGKVDRTDGLKLFMDDGWVLVRPSGTEPLIRIFAESREEAKARRMAEDFRKIVEETAEKV</sequence>
<comment type="similarity">
    <text evidence="2 7">Belongs to the phosphohexose mutase family.</text>
</comment>
<evidence type="ECO:0000259" key="9">
    <source>
        <dbReference type="Pfam" id="PF02878"/>
    </source>
</evidence>
<organism evidence="12 13">
    <name type="scientific">Candidatus Sysuiplasma superficiale</name>
    <dbReference type="NCBI Taxonomy" id="2823368"/>
    <lineage>
        <taxon>Archaea</taxon>
        <taxon>Methanobacteriati</taxon>
        <taxon>Thermoplasmatota</taxon>
        <taxon>Thermoplasmata</taxon>
        <taxon>Candidatus Sysuiplasmatales</taxon>
        <taxon>Candidatus Sysuiplasmataceae</taxon>
        <taxon>Candidatus Sysuiplasma</taxon>
    </lineage>
</organism>
<name>A0A8J7YQC7_9ARCH</name>
<dbReference type="Proteomes" id="UP000716004">
    <property type="component" value="Unassembled WGS sequence"/>
</dbReference>
<evidence type="ECO:0000256" key="3">
    <source>
        <dbReference type="ARBA" id="ARBA00022553"/>
    </source>
</evidence>
<protein>
    <submittedName>
        <fullName evidence="12">Phosphoglucosamine mutase</fullName>
        <ecNumber evidence="12">5.4.2.10</ecNumber>
    </submittedName>
</protein>
<dbReference type="EC" id="5.4.2.10" evidence="12"/>
<dbReference type="InterPro" id="IPR036900">
    <property type="entry name" value="A-D-PHexomutase_C_sf"/>
</dbReference>
<dbReference type="NCBIfam" id="TIGR03990">
    <property type="entry name" value="Arch_GlmM"/>
    <property type="match status" value="1"/>
</dbReference>
<dbReference type="GO" id="GO:0005975">
    <property type="term" value="P:carbohydrate metabolic process"/>
    <property type="evidence" value="ECO:0007669"/>
    <property type="project" value="InterPro"/>
</dbReference>
<dbReference type="InterPro" id="IPR005845">
    <property type="entry name" value="A-D-PHexomutase_a/b/a-II"/>
</dbReference>
<dbReference type="PROSITE" id="PS00710">
    <property type="entry name" value="PGM_PMM"/>
    <property type="match status" value="1"/>
</dbReference>
<dbReference type="FunFam" id="3.40.120.10:FF:000001">
    <property type="entry name" value="Phosphoglucosamine mutase"/>
    <property type="match status" value="1"/>
</dbReference>
<dbReference type="InterPro" id="IPR016055">
    <property type="entry name" value="A-D-PHexomutase_a/b/a-I/II/III"/>
</dbReference>
<keyword evidence="6 12" id="KW-0413">Isomerase</keyword>
<dbReference type="SUPFAM" id="SSF53738">
    <property type="entry name" value="Phosphoglucomutase, first 3 domains"/>
    <property type="match status" value="3"/>
</dbReference>
<evidence type="ECO:0000256" key="7">
    <source>
        <dbReference type="RuleBase" id="RU004326"/>
    </source>
</evidence>
<evidence type="ECO:0000259" key="8">
    <source>
        <dbReference type="Pfam" id="PF00408"/>
    </source>
</evidence>
<evidence type="ECO:0000313" key="13">
    <source>
        <dbReference type="Proteomes" id="UP000716004"/>
    </source>
</evidence>
<dbReference type="InterPro" id="IPR024086">
    <property type="entry name" value="GlmM_arc-type"/>
</dbReference>
<feature type="domain" description="Alpha-D-phosphohexomutase alpha/beta/alpha" evidence="10">
    <location>
        <begin position="153"/>
        <end position="254"/>
    </location>
</feature>
<comment type="cofactor">
    <cofactor evidence="1">
        <name>Mg(2+)</name>
        <dbReference type="ChEBI" id="CHEBI:18420"/>
    </cofactor>
</comment>
<evidence type="ECO:0000256" key="4">
    <source>
        <dbReference type="ARBA" id="ARBA00022723"/>
    </source>
</evidence>
<feature type="domain" description="Alpha-D-phosphohexomutase alpha/beta/alpha" evidence="11">
    <location>
        <begin position="260"/>
        <end position="365"/>
    </location>
</feature>
<keyword evidence="3" id="KW-0597">Phosphoprotein</keyword>
<feature type="domain" description="Alpha-D-phosphohexomutase alpha/beta/alpha" evidence="9">
    <location>
        <begin position="6"/>
        <end position="134"/>
    </location>
</feature>
<dbReference type="PANTHER" id="PTHR43771:SF1">
    <property type="entry name" value="PHOSPHOMANNOMUTASE"/>
    <property type="match status" value="1"/>
</dbReference>
<dbReference type="Pfam" id="PF02878">
    <property type="entry name" value="PGM_PMM_I"/>
    <property type="match status" value="1"/>
</dbReference>
<dbReference type="InterPro" id="IPR005843">
    <property type="entry name" value="A-D-PHexomutase_C"/>
</dbReference>
<dbReference type="PANTHER" id="PTHR43771">
    <property type="entry name" value="PHOSPHOMANNOMUTASE"/>
    <property type="match status" value="1"/>
</dbReference>
<dbReference type="SUPFAM" id="SSF55957">
    <property type="entry name" value="Phosphoglucomutase, C-terminal domain"/>
    <property type="match status" value="1"/>
</dbReference>
<accession>A0A8J7YQC7</accession>
<keyword evidence="4 7" id="KW-0479">Metal-binding</keyword>
<evidence type="ECO:0000259" key="11">
    <source>
        <dbReference type="Pfam" id="PF02880"/>
    </source>
</evidence>
<gene>
    <name evidence="12" type="primary">glmM</name>
    <name evidence="12" type="ORF">J9259_07705</name>
</gene>
<dbReference type="PRINTS" id="PR00509">
    <property type="entry name" value="PGMPMM"/>
</dbReference>